<organism evidence="2 3">
    <name type="scientific">Sphaerulina musiva (strain SO2202)</name>
    <name type="common">Poplar stem canker fungus</name>
    <name type="synonym">Septoria musiva</name>
    <dbReference type="NCBI Taxonomy" id="692275"/>
    <lineage>
        <taxon>Eukaryota</taxon>
        <taxon>Fungi</taxon>
        <taxon>Dikarya</taxon>
        <taxon>Ascomycota</taxon>
        <taxon>Pezizomycotina</taxon>
        <taxon>Dothideomycetes</taxon>
        <taxon>Dothideomycetidae</taxon>
        <taxon>Mycosphaerellales</taxon>
        <taxon>Mycosphaerellaceae</taxon>
        <taxon>Sphaerulina</taxon>
    </lineage>
</organism>
<dbReference type="GeneID" id="27905695"/>
<dbReference type="Proteomes" id="UP000016931">
    <property type="component" value="Unassembled WGS sequence"/>
</dbReference>
<keyword evidence="3" id="KW-1185">Reference proteome</keyword>
<gene>
    <name evidence="2" type="ORF">SEPMUDRAFT_34105</name>
</gene>
<dbReference type="eggNOG" id="ENOG502S60G">
    <property type="taxonomic scope" value="Eukaryota"/>
</dbReference>
<evidence type="ECO:0000256" key="1">
    <source>
        <dbReference type="SAM" id="MobiDB-lite"/>
    </source>
</evidence>
<sequence>MPCPFIIYGCPRTSFGNKNEWKRHIQTKHMQLEYWRCQQCEEETPEKSKSSSSNNSNRNRKSTNDFNRRDLFIQHLLRMHPFSGASFTAHKNNNNPAATGEKAAPRPPRNNLEQNYLTTEASICHHQSRLPPTTSRCIFCSQNFQGPESWEKRLEHVGRHLEEMKRGNVEVVPPREWLVDRELEGYLLREGLVVWRGGRVVLVE</sequence>
<dbReference type="OrthoDB" id="5388486at2759"/>
<accession>N1QKE9</accession>
<dbReference type="STRING" id="692275.N1QKE9"/>
<feature type="compositionally biased region" description="Polar residues" evidence="1">
    <location>
        <begin position="85"/>
        <end position="97"/>
    </location>
</feature>
<evidence type="ECO:0008006" key="4">
    <source>
        <dbReference type="Google" id="ProtNLM"/>
    </source>
</evidence>
<dbReference type="GO" id="GO:0003700">
    <property type="term" value="F:DNA-binding transcription factor activity"/>
    <property type="evidence" value="ECO:0007669"/>
    <property type="project" value="InterPro"/>
</dbReference>
<dbReference type="HOGENOM" id="CLU_1343996_0_0_1"/>
<dbReference type="InterPro" id="IPR039970">
    <property type="entry name" value="TF_Grauzone"/>
</dbReference>
<dbReference type="PANTHER" id="PTHR23225">
    <property type="entry name" value="ZINC FINGER PROTEIN"/>
    <property type="match status" value="1"/>
</dbReference>
<evidence type="ECO:0000313" key="2">
    <source>
        <dbReference type="EMBL" id="EMF17716.1"/>
    </source>
</evidence>
<dbReference type="PANTHER" id="PTHR23225:SF2">
    <property type="entry name" value="AT09679P-RELATED"/>
    <property type="match status" value="1"/>
</dbReference>
<feature type="region of interest" description="Disordered" evidence="1">
    <location>
        <begin position="45"/>
        <end position="67"/>
    </location>
</feature>
<dbReference type="EMBL" id="KB456260">
    <property type="protein sequence ID" value="EMF17716.1"/>
    <property type="molecule type" value="Genomic_DNA"/>
</dbReference>
<feature type="region of interest" description="Disordered" evidence="1">
    <location>
        <begin position="85"/>
        <end position="112"/>
    </location>
</feature>
<dbReference type="OMA" id="TEASICH"/>
<proteinExistence type="predicted"/>
<protein>
    <recommendedName>
        <fullName evidence="4">C2H2-type domain-containing protein</fullName>
    </recommendedName>
</protein>
<dbReference type="RefSeq" id="XP_016765837.1">
    <property type="nucleotide sequence ID" value="XM_016908558.1"/>
</dbReference>
<evidence type="ECO:0000313" key="3">
    <source>
        <dbReference type="Proteomes" id="UP000016931"/>
    </source>
</evidence>
<dbReference type="AlphaFoldDB" id="N1QKE9"/>
<name>N1QKE9_SPHMS</name>
<reference evidence="2 3" key="1">
    <citation type="journal article" date="2012" name="PLoS Pathog.">
        <title>Diverse lifestyles and strategies of plant pathogenesis encoded in the genomes of eighteen Dothideomycetes fungi.</title>
        <authorList>
            <person name="Ohm R.A."/>
            <person name="Feau N."/>
            <person name="Henrissat B."/>
            <person name="Schoch C.L."/>
            <person name="Horwitz B.A."/>
            <person name="Barry K.W."/>
            <person name="Condon B.J."/>
            <person name="Copeland A.C."/>
            <person name="Dhillon B."/>
            <person name="Glaser F."/>
            <person name="Hesse C.N."/>
            <person name="Kosti I."/>
            <person name="LaButti K."/>
            <person name="Lindquist E.A."/>
            <person name="Lucas S."/>
            <person name="Salamov A.A."/>
            <person name="Bradshaw R.E."/>
            <person name="Ciuffetti L."/>
            <person name="Hamelin R.C."/>
            <person name="Kema G.H.J."/>
            <person name="Lawrence C."/>
            <person name="Scott J.A."/>
            <person name="Spatafora J.W."/>
            <person name="Turgeon B.G."/>
            <person name="de Wit P.J.G.M."/>
            <person name="Zhong S."/>
            <person name="Goodwin S.B."/>
            <person name="Grigoriev I.V."/>
        </authorList>
    </citation>
    <scope>NUCLEOTIDE SEQUENCE [LARGE SCALE GENOMIC DNA]</scope>
    <source>
        <strain evidence="2 3">SO2202</strain>
    </source>
</reference>